<dbReference type="PIRSF" id="PIRSF016578">
    <property type="entry name" value="HsaA"/>
    <property type="match status" value="1"/>
</dbReference>
<feature type="domain" description="Acyl-CoA oxidase/dehydrogenase middle" evidence="7">
    <location>
        <begin position="117"/>
        <end position="212"/>
    </location>
</feature>
<organism evidence="9 10">
    <name type="scientific">Sphingomonas adhaesiva</name>
    <dbReference type="NCBI Taxonomy" id="28212"/>
    <lineage>
        <taxon>Bacteria</taxon>
        <taxon>Pseudomonadati</taxon>
        <taxon>Pseudomonadota</taxon>
        <taxon>Alphaproteobacteria</taxon>
        <taxon>Sphingomonadales</taxon>
        <taxon>Sphingomonadaceae</taxon>
        <taxon>Sphingomonas</taxon>
    </lineage>
</organism>
<feature type="domain" description="Acyl-CoA dehydrogenase/oxidase C-terminal" evidence="6">
    <location>
        <begin position="225"/>
        <end position="372"/>
    </location>
</feature>
<dbReference type="SUPFAM" id="SSF47203">
    <property type="entry name" value="Acyl-CoA dehydrogenase C-terminal domain-like"/>
    <property type="match status" value="1"/>
</dbReference>
<dbReference type="InterPro" id="IPR006089">
    <property type="entry name" value="Acyl-CoA_DH_CS"/>
</dbReference>
<dbReference type="Gene3D" id="2.40.110.10">
    <property type="entry name" value="Butyryl-CoA Dehydrogenase, subunit A, domain 2"/>
    <property type="match status" value="1"/>
</dbReference>
<dbReference type="InterPro" id="IPR036250">
    <property type="entry name" value="AcylCo_DH-like_C"/>
</dbReference>
<feature type="domain" description="Acyl-CoA dehydrogenase/oxidase N-terminal" evidence="8">
    <location>
        <begin position="3"/>
        <end position="112"/>
    </location>
</feature>
<dbReference type="RefSeq" id="WP_066706369.1">
    <property type="nucleotide sequence ID" value="NZ_JBHIWA010000007.1"/>
</dbReference>
<comment type="cofactor">
    <cofactor evidence="1 5">
        <name>FAD</name>
        <dbReference type="ChEBI" id="CHEBI:57692"/>
    </cofactor>
</comment>
<dbReference type="InterPro" id="IPR013786">
    <property type="entry name" value="AcylCoA_DH/ox_N"/>
</dbReference>
<sequence>MSADHAEIRAEVARLCQQFPGAYWRAKDRERAYPTEFVAALAQGGWLAALIPEEFGGAGLPLSAAAAILEEVQRQGCNGAACHAQMYIMGTLLRHGSDEQKRRYLPRIATGELRLQAFGVTEPTSGTDTLALKTTARREGDDYVVNGQKIWTSRAEHSDLMLLLARTTPREEAASKTDGLSVLLVDMTSPGITIRPIETMMNHATTEVFFDNLRVPAANLVGEEGKGFRYILSGMNAERLLIAAECIGDAKWFIDRASDYARERVLFGRPIGQNQGVQFPIARAYAQMRAAELMVHEGLRRYEAGDNAGEEANIAKMLAAEASWAAGEACIQTHGGFGFAAEYDVERKFRETRLYQVAPISTNMILSYVAEHVLNLPRSY</sequence>
<comment type="similarity">
    <text evidence="2 5">Belongs to the acyl-CoA dehydrogenase family.</text>
</comment>
<evidence type="ECO:0000313" key="10">
    <source>
        <dbReference type="Proteomes" id="UP000218323"/>
    </source>
</evidence>
<dbReference type="Proteomes" id="UP000218323">
    <property type="component" value="Unassembled WGS sequence"/>
</dbReference>
<evidence type="ECO:0000256" key="1">
    <source>
        <dbReference type="ARBA" id="ARBA00001974"/>
    </source>
</evidence>
<dbReference type="PROSITE" id="PS00073">
    <property type="entry name" value="ACYL_COA_DH_2"/>
    <property type="match status" value="1"/>
</dbReference>
<protein>
    <submittedName>
        <fullName evidence="9">Acyl-CoA dehydrogenase</fullName>
    </submittedName>
</protein>
<dbReference type="InterPro" id="IPR037069">
    <property type="entry name" value="AcylCoA_DH/ox_N_sf"/>
</dbReference>
<dbReference type="GO" id="GO:0003995">
    <property type="term" value="F:acyl-CoA dehydrogenase activity"/>
    <property type="evidence" value="ECO:0007669"/>
    <property type="project" value="InterPro"/>
</dbReference>
<dbReference type="GO" id="GO:0050660">
    <property type="term" value="F:flavin adenine dinucleotide binding"/>
    <property type="evidence" value="ECO:0007669"/>
    <property type="project" value="InterPro"/>
</dbReference>
<dbReference type="Gene3D" id="1.20.140.10">
    <property type="entry name" value="Butyryl-CoA Dehydrogenase, subunit A, domain 3"/>
    <property type="match status" value="1"/>
</dbReference>
<accession>A0A2A4I544</accession>
<evidence type="ECO:0000256" key="4">
    <source>
        <dbReference type="ARBA" id="ARBA00022827"/>
    </source>
</evidence>
<keyword evidence="3 5" id="KW-0285">Flavoprotein</keyword>
<keyword evidence="10" id="KW-1185">Reference proteome</keyword>
<dbReference type="SUPFAM" id="SSF56645">
    <property type="entry name" value="Acyl-CoA dehydrogenase NM domain-like"/>
    <property type="match status" value="1"/>
</dbReference>
<dbReference type="Gene3D" id="1.10.540.10">
    <property type="entry name" value="Acyl-CoA dehydrogenase/oxidase, N-terminal domain"/>
    <property type="match status" value="1"/>
</dbReference>
<dbReference type="PANTHER" id="PTHR43884">
    <property type="entry name" value="ACYL-COA DEHYDROGENASE"/>
    <property type="match status" value="1"/>
</dbReference>
<dbReference type="FunFam" id="2.40.110.10:FF:000014">
    <property type="entry name" value="Probable acyl-CoA dehydrogenase"/>
    <property type="match status" value="1"/>
</dbReference>
<keyword evidence="4 5" id="KW-0274">FAD</keyword>
<dbReference type="EMBL" id="NWVC01000007">
    <property type="protein sequence ID" value="PCG13615.1"/>
    <property type="molecule type" value="Genomic_DNA"/>
</dbReference>
<dbReference type="PROSITE" id="PS00072">
    <property type="entry name" value="ACYL_COA_DH_1"/>
    <property type="match status" value="1"/>
</dbReference>
<comment type="caution">
    <text evidence="9">The sequence shown here is derived from an EMBL/GenBank/DDBJ whole genome shotgun (WGS) entry which is preliminary data.</text>
</comment>
<evidence type="ECO:0000259" key="6">
    <source>
        <dbReference type="Pfam" id="PF00441"/>
    </source>
</evidence>
<dbReference type="AlphaFoldDB" id="A0A2A4I544"/>
<evidence type="ECO:0000313" key="9">
    <source>
        <dbReference type="EMBL" id="PCG13615.1"/>
    </source>
</evidence>
<keyword evidence="5" id="KW-0560">Oxidoreductase</keyword>
<evidence type="ECO:0000256" key="5">
    <source>
        <dbReference type="RuleBase" id="RU362125"/>
    </source>
</evidence>
<evidence type="ECO:0000259" key="7">
    <source>
        <dbReference type="Pfam" id="PF02770"/>
    </source>
</evidence>
<dbReference type="Pfam" id="PF02770">
    <property type="entry name" value="Acyl-CoA_dh_M"/>
    <property type="match status" value="1"/>
</dbReference>
<dbReference type="FunFam" id="1.20.140.10:FF:000012">
    <property type="entry name" value="Acyl-CoA dehydrogenase fadE12"/>
    <property type="match status" value="1"/>
</dbReference>
<dbReference type="Pfam" id="PF00441">
    <property type="entry name" value="Acyl-CoA_dh_1"/>
    <property type="match status" value="1"/>
</dbReference>
<reference evidence="9 10" key="1">
    <citation type="submission" date="2017-09" db="EMBL/GenBank/DDBJ databases">
        <title>Sphingomonas adhaesiva DSM 7418, whole genome shotgun sequence.</title>
        <authorList>
            <person name="Feng G."/>
            <person name="Zhu H."/>
        </authorList>
    </citation>
    <scope>NUCLEOTIDE SEQUENCE [LARGE SCALE GENOMIC DNA]</scope>
    <source>
        <strain evidence="9 10">DSM 7418</strain>
    </source>
</reference>
<dbReference type="FunFam" id="1.10.540.10:FF:000013">
    <property type="entry name" value="Acyl-CoA dehydrogenase"/>
    <property type="match status" value="1"/>
</dbReference>
<dbReference type="PANTHER" id="PTHR43884:SF12">
    <property type="entry name" value="ISOVALERYL-COA DEHYDROGENASE, MITOCHONDRIAL-RELATED"/>
    <property type="match status" value="1"/>
</dbReference>
<gene>
    <name evidence="9" type="ORF">COA07_13995</name>
</gene>
<evidence type="ECO:0000256" key="3">
    <source>
        <dbReference type="ARBA" id="ARBA00022630"/>
    </source>
</evidence>
<dbReference type="InterPro" id="IPR009100">
    <property type="entry name" value="AcylCoA_DH/oxidase_NM_dom_sf"/>
</dbReference>
<evidence type="ECO:0000256" key="2">
    <source>
        <dbReference type="ARBA" id="ARBA00009347"/>
    </source>
</evidence>
<dbReference type="InterPro" id="IPR006091">
    <property type="entry name" value="Acyl-CoA_Oxase/DH_mid-dom"/>
</dbReference>
<dbReference type="InterPro" id="IPR009075">
    <property type="entry name" value="AcylCo_DH/oxidase_C"/>
</dbReference>
<dbReference type="InterPro" id="IPR046373">
    <property type="entry name" value="Acyl-CoA_Oxase/DH_mid-dom_sf"/>
</dbReference>
<evidence type="ECO:0000259" key="8">
    <source>
        <dbReference type="Pfam" id="PF02771"/>
    </source>
</evidence>
<name>A0A2A4I544_9SPHN</name>
<dbReference type="Pfam" id="PF02771">
    <property type="entry name" value="Acyl-CoA_dh_N"/>
    <property type="match status" value="1"/>
</dbReference>
<proteinExistence type="inferred from homology"/>